<keyword evidence="2" id="KW-1185">Reference proteome</keyword>
<dbReference type="Proteomes" id="UP000094652">
    <property type="component" value="Chromosome"/>
</dbReference>
<evidence type="ECO:0000313" key="1">
    <source>
        <dbReference type="EMBL" id="AUO15624.1"/>
    </source>
</evidence>
<evidence type="ECO:0000313" key="2">
    <source>
        <dbReference type="Proteomes" id="UP000094652"/>
    </source>
</evidence>
<dbReference type="AlphaFoldDB" id="A0A2I6SDH6"/>
<sequence>MKNFTLFLSNINNSLLTKDVGVIPFVMQKYYGYKSSIITMHKEDSLIDNNLYLDNMDVNLITDEDYLVQSLKKTDVLMLIGIYDFNLNIINKYKNINSTGKIYLKLDANRYWMNRLNENINPTILKTLKKCDLITVEDSKLQKFLNLNWGLNVQVFLNGYYDFVPEKIINYENKKIPFYL</sequence>
<organism evidence="1 2">
    <name type="scientific">Clostridium taeniosporum</name>
    <dbReference type="NCBI Taxonomy" id="394958"/>
    <lineage>
        <taxon>Bacteria</taxon>
        <taxon>Bacillati</taxon>
        <taxon>Bacillota</taxon>
        <taxon>Clostridia</taxon>
        <taxon>Eubacteriales</taxon>
        <taxon>Clostridiaceae</taxon>
        <taxon>Clostridium</taxon>
    </lineage>
</organism>
<reference evidence="2" key="1">
    <citation type="submission" date="2016-09" db="EMBL/GenBank/DDBJ databases">
        <title>Genomics of Clostridium taeniosporum, an organism which forms endospores with ribbon-like appendages.</title>
        <authorList>
            <person name="Walker J.R."/>
        </authorList>
    </citation>
    <scope>NUCLEOTIDE SEQUENCE [LARGE SCALE GENOMIC DNA]</scope>
    <source>
        <strain evidence="2">1/k</strain>
    </source>
</reference>
<dbReference type="RefSeq" id="WP_105165917.1">
    <property type="nucleotide sequence ID" value="NZ_CP017253.2"/>
</dbReference>
<protein>
    <submittedName>
        <fullName evidence="1">Uncharacterized protein</fullName>
    </submittedName>
</protein>
<dbReference type="KEGG" id="ctae:BGI42_15950"/>
<gene>
    <name evidence="1" type="ORF">BGI42_15950</name>
</gene>
<name>A0A2I6SDH6_9CLOT</name>
<dbReference type="EMBL" id="CP017253">
    <property type="protein sequence ID" value="AUO15624.1"/>
    <property type="molecule type" value="Genomic_DNA"/>
</dbReference>
<dbReference type="OrthoDB" id="9787617at2"/>
<proteinExistence type="predicted"/>
<accession>A0A2I6SDH6</accession>